<keyword evidence="3" id="KW-1185">Reference proteome</keyword>
<evidence type="ECO:0000313" key="3">
    <source>
        <dbReference type="Proteomes" id="UP000218811"/>
    </source>
</evidence>
<sequence length="218" mass="24269">MHVTPPVLPSPPPIASSPIDPTELANYLEHQRTHPLPTPPPHQSAPPSPAYKTHLPPWAQSSPVYNALPLTNLVNIVGKPLPDPTIDDSDIFETSTPPPTLPPPTLPTIAKPHDNVVIIQINGVPCRLNPNTPIYTSAELLQELWQSFSNARILPFDTPHPFQLSRFPCWMNPKPKNVSSFTFHIIDDAQSTQALKIFYNQQLVYLFNKPVKVVLPDF</sequence>
<protein>
    <submittedName>
        <fullName evidence="2">Uncharacterized protein</fullName>
    </submittedName>
</protein>
<gene>
    <name evidence="2" type="ORF">WOLCODRAFT_150242</name>
</gene>
<evidence type="ECO:0000313" key="2">
    <source>
        <dbReference type="EMBL" id="PCH40201.1"/>
    </source>
</evidence>
<evidence type="ECO:0000256" key="1">
    <source>
        <dbReference type="SAM" id="MobiDB-lite"/>
    </source>
</evidence>
<dbReference type="EMBL" id="KB468053">
    <property type="protein sequence ID" value="PCH40201.1"/>
    <property type="molecule type" value="Genomic_DNA"/>
</dbReference>
<dbReference type="Proteomes" id="UP000218811">
    <property type="component" value="Unassembled WGS sequence"/>
</dbReference>
<organism evidence="2 3">
    <name type="scientific">Wolfiporia cocos (strain MD-104)</name>
    <name type="common">Brown rot fungus</name>
    <dbReference type="NCBI Taxonomy" id="742152"/>
    <lineage>
        <taxon>Eukaryota</taxon>
        <taxon>Fungi</taxon>
        <taxon>Dikarya</taxon>
        <taxon>Basidiomycota</taxon>
        <taxon>Agaricomycotina</taxon>
        <taxon>Agaricomycetes</taxon>
        <taxon>Polyporales</taxon>
        <taxon>Phaeolaceae</taxon>
        <taxon>Wolfiporia</taxon>
    </lineage>
</organism>
<feature type="compositionally biased region" description="Pro residues" evidence="1">
    <location>
        <begin position="36"/>
        <end position="49"/>
    </location>
</feature>
<feature type="compositionally biased region" description="Pro residues" evidence="1">
    <location>
        <begin position="1"/>
        <end position="15"/>
    </location>
</feature>
<reference evidence="2 3" key="1">
    <citation type="journal article" date="2012" name="Science">
        <title>The Paleozoic origin of enzymatic lignin decomposition reconstructed from 31 fungal genomes.</title>
        <authorList>
            <person name="Floudas D."/>
            <person name="Binder M."/>
            <person name="Riley R."/>
            <person name="Barry K."/>
            <person name="Blanchette R.A."/>
            <person name="Henrissat B."/>
            <person name="Martinez A.T."/>
            <person name="Otillar R."/>
            <person name="Spatafora J.W."/>
            <person name="Yadav J.S."/>
            <person name="Aerts A."/>
            <person name="Benoit I."/>
            <person name="Boyd A."/>
            <person name="Carlson A."/>
            <person name="Copeland A."/>
            <person name="Coutinho P.M."/>
            <person name="de Vries R.P."/>
            <person name="Ferreira P."/>
            <person name="Findley K."/>
            <person name="Foster B."/>
            <person name="Gaskell J."/>
            <person name="Glotzer D."/>
            <person name="Gorecki P."/>
            <person name="Heitman J."/>
            <person name="Hesse C."/>
            <person name="Hori C."/>
            <person name="Igarashi K."/>
            <person name="Jurgens J.A."/>
            <person name="Kallen N."/>
            <person name="Kersten P."/>
            <person name="Kohler A."/>
            <person name="Kuees U."/>
            <person name="Kumar T.K.A."/>
            <person name="Kuo A."/>
            <person name="LaButti K."/>
            <person name="Larrondo L.F."/>
            <person name="Lindquist E."/>
            <person name="Ling A."/>
            <person name="Lombard V."/>
            <person name="Lucas S."/>
            <person name="Lundell T."/>
            <person name="Martin R."/>
            <person name="McLaughlin D.J."/>
            <person name="Morgenstern I."/>
            <person name="Morin E."/>
            <person name="Murat C."/>
            <person name="Nagy L.G."/>
            <person name="Nolan M."/>
            <person name="Ohm R.A."/>
            <person name="Patyshakuliyeva A."/>
            <person name="Rokas A."/>
            <person name="Ruiz-Duenas F.J."/>
            <person name="Sabat G."/>
            <person name="Salamov A."/>
            <person name="Samejima M."/>
            <person name="Schmutz J."/>
            <person name="Slot J.C."/>
            <person name="St John F."/>
            <person name="Stenlid J."/>
            <person name="Sun H."/>
            <person name="Sun S."/>
            <person name="Syed K."/>
            <person name="Tsang A."/>
            <person name="Wiebenga A."/>
            <person name="Young D."/>
            <person name="Pisabarro A."/>
            <person name="Eastwood D.C."/>
            <person name="Martin F."/>
            <person name="Cullen D."/>
            <person name="Grigoriev I.V."/>
            <person name="Hibbett D.S."/>
        </authorList>
    </citation>
    <scope>NUCLEOTIDE SEQUENCE [LARGE SCALE GENOMIC DNA]</scope>
    <source>
        <strain evidence="2 3">MD-104</strain>
    </source>
</reference>
<name>A0A2H3JE81_WOLCO</name>
<feature type="region of interest" description="Disordered" evidence="1">
    <location>
        <begin position="1"/>
        <end position="55"/>
    </location>
</feature>
<accession>A0A2H3JE81</accession>
<proteinExistence type="predicted"/>
<dbReference type="AlphaFoldDB" id="A0A2H3JE81"/>